<proteinExistence type="predicted"/>
<dbReference type="RefSeq" id="XP_068370478.1">
    <property type="nucleotide sequence ID" value="XM_068496681.1"/>
</dbReference>
<dbReference type="EMBL" id="MLAK01000014">
    <property type="protein sequence ID" value="OHT17342.1"/>
    <property type="molecule type" value="Genomic_DNA"/>
</dbReference>
<feature type="coiled-coil region" evidence="1">
    <location>
        <begin position="92"/>
        <end position="158"/>
    </location>
</feature>
<feature type="compositionally biased region" description="Basic and acidic residues" evidence="2">
    <location>
        <begin position="207"/>
        <end position="223"/>
    </location>
</feature>
<organism evidence="3 4">
    <name type="scientific">Tritrichomonas foetus</name>
    <dbReference type="NCBI Taxonomy" id="1144522"/>
    <lineage>
        <taxon>Eukaryota</taxon>
        <taxon>Metamonada</taxon>
        <taxon>Parabasalia</taxon>
        <taxon>Tritrichomonadida</taxon>
        <taxon>Tritrichomonadidae</taxon>
        <taxon>Tritrichomonas</taxon>
    </lineage>
</organism>
<gene>
    <name evidence="3" type="ORF">TRFO_12516</name>
</gene>
<feature type="region of interest" description="Disordered" evidence="2">
    <location>
        <begin position="207"/>
        <end position="240"/>
    </location>
</feature>
<dbReference type="VEuPathDB" id="TrichDB:TRFO_12516"/>
<evidence type="ECO:0000256" key="1">
    <source>
        <dbReference type="SAM" id="Coils"/>
    </source>
</evidence>
<sequence>MESKKISLPEIEKIVSAGRDSAKHHMSLAHNMTKFADSFVEMCHSECPEFLEKAKQIAALIKGAMDQEVVIANAELRLAEDLNDLSVRYDVLVKHGNEVNSKKSQLESAKRKISEIERQMEVEKLKGGLKTYKLQGDLTTVQQKKTEATRALETLLERFITMREKYAVFKVRRLEHGYKNLGQQVEKALEIEKHLIGQLKRDCEQARDNIDDYFHEESEHEADVPQEIPDDEKPKEEEIQ</sequence>
<reference evidence="3" key="1">
    <citation type="submission" date="2016-10" db="EMBL/GenBank/DDBJ databases">
        <authorList>
            <person name="Benchimol M."/>
            <person name="Almeida L.G."/>
            <person name="Vasconcelos A.T."/>
            <person name="Perreira-Neves A."/>
            <person name="Rosa I.A."/>
            <person name="Tasca T."/>
            <person name="Bogo M.R."/>
            <person name="de Souza W."/>
        </authorList>
    </citation>
    <scope>NUCLEOTIDE SEQUENCE [LARGE SCALE GENOMIC DNA]</scope>
    <source>
        <strain evidence="3">K</strain>
    </source>
</reference>
<dbReference type="Proteomes" id="UP000179807">
    <property type="component" value="Unassembled WGS sequence"/>
</dbReference>
<evidence type="ECO:0000313" key="4">
    <source>
        <dbReference type="Proteomes" id="UP000179807"/>
    </source>
</evidence>
<feature type="compositionally biased region" description="Basic and acidic residues" evidence="2">
    <location>
        <begin position="231"/>
        <end position="240"/>
    </location>
</feature>
<comment type="caution">
    <text evidence="3">The sequence shown here is derived from an EMBL/GenBank/DDBJ whole genome shotgun (WGS) entry which is preliminary data.</text>
</comment>
<dbReference type="AlphaFoldDB" id="A0A1J4L5W5"/>
<evidence type="ECO:0000256" key="2">
    <source>
        <dbReference type="SAM" id="MobiDB-lite"/>
    </source>
</evidence>
<accession>A0A1J4L5W5</accession>
<evidence type="ECO:0000313" key="3">
    <source>
        <dbReference type="EMBL" id="OHT17342.1"/>
    </source>
</evidence>
<name>A0A1J4L5W5_9EUKA</name>
<keyword evidence="4" id="KW-1185">Reference proteome</keyword>
<dbReference type="GeneID" id="94831385"/>
<protein>
    <submittedName>
        <fullName evidence="3">Uncharacterized protein</fullName>
    </submittedName>
</protein>
<keyword evidence="1" id="KW-0175">Coiled coil</keyword>